<gene>
    <name evidence="7" type="primary">tagF</name>
    <name evidence="7" type="ORF">S101395_00589</name>
</gene>
<accession>A0ABM6LD26</accession>
<keyword evidence="4 7" id="KW-0808">Transferase</keyword>
<dbReference type="GO" id="GO:0047355">
    <property type="term" value="F:CDP-glycerol glycerophosphotransferase activity"/>
    <property type="evidence" value="ECO:0007669"/>
    <property type="project" value="UniProtKB-EC"/>
</dbReference>
<protein>
    <submittedName>
        <fullName evidence="7">CDP-glycerol glycerophosphotransferase</fullName>
        <ecNumber evidence="7">2.7.8.12</ecNumber>
    </submittedName>
</protein>
<keyword evidence="3" id="KW-1003">Cell membrane</keyword>
<reference evidence="7 8" key="1">
    <citation type="submission" date="2017-06" db="EMBL/GenBank/DDBJ databases">
        <title>Genome sequence of Bacillus sonorensis strain SRCM101395.</title>
        <authorList>
            <person name="Cho S.H."/>
        </authorList>
    </citation>
    <scope>NUCLEOTIDE SEQUENCE [LARGE SCALE GENOMIC DNA]</scope>
    <source>
        <strain evidence="7 8">SRCM101395</strain>
    </source>
</reference>
<proteinExistence type="inferred from homology"/>
<sequence>MVKAAAITCNLIDLKIKDWHLHLVFSFESSLPAEEIGLLAVNRKSKEELSFSCEKTDEPEARLYKAVIHLDELSNHVRDTGCVDFYATYRTMEDMDEAELLKKRMKTEFQPIELSWQKDEQKGIFFLPYTTKKGNFSLKILAKKAVAEVNHVELTPEAQLTLKGFAFLLQGEESFPVKQRRLVLNEITDAEEKRLFQFPLEKSFREDAHDEAVSFEVQIDLKKLYEENIMPAMFQFHIEFCGEDPETGEEVVKRSKALMLKNKANPKTNQFTVLETEKGPARFHVYPQKKKRNMRLRMNDYTFKTRAVYFVVGKKNRAVSFFRRRKNKLKKKIDRGVKKAYYFTFGLAAKLPVKKKTVIFESFAGKQYSCNPRAIYEYMKENNPEYSLYWSVNPEYTDIFEEKGIPYIKRFTLKWLFAMARAEYWVVNSRMPLWIPKPEHTTYLQTWHGTPLKRLAVDMDEVHMPGTNTEKYKKNFTMEASKWDYLISPNAYSTEIFARAFQFNKTMIESGYPRNDFLHTDNNPETVRALKEKMQLPAGKKVIIYAPTWRDDQFYKKGKYKFDLDLDLAKMREEIGDEYVIILRMHYLVAENFDLGPYQGFAYDFSSYEDIRELYMVSDLLITDYSSVFFDFANLKRPMIFFVPDIETYRDKLRGFYFDFEKEAPGPLVKTTDAVIGKIRETEAPDYRLPDIFEPFYEKFCYLETGHSSEKVVKTVFE</sequence>
<evidence type="ECO:0000256" key="5">
    <source>
        <dbReference type="ARBA" id="ARBA00022944"/>
    </source>
</evidence>
<keyword evidence="6" id="KW-0472">Membrane</keyword>
<dbReference type="Gene3D" id="3.40.50.12580">
    <property type="match status" value="1"/>
</dbReference>
<dbReference type="InterPro" id="IPR051612">
    <property type="entry name" value="Teichoic_Acid_Biosynth"/>
</dbReference>
<dbReference type="PANTHER" id="PTHR37316">
    <property type="entry name" value="TEICHOIC ACID GLYCEROL-PHOSPHATE PRIMASE"/>
    <property type="match status" value="1"/>
</dbReference>
<dbReference type="GeneID" id="92855376"/>
<dbReference type="InterPro" id="IPR007554">
    <property type="entry name" value="Glycerophosphate_synth"/>
</dbReference>
<name>A0ABM6LD26_9BACI</name>
<evidence type="ECO:0000256" key="6">
    <source>
        <dbReference type="ARBA" id="ARBA00023136"/>
    </source>
</evidence>
<evidence type="ECO:0000256" key="3">
    <source>
        <dbReference type="ARBA" id="ARBA00022475"/>
    </source>
</evidence>
<dbReference type="PANTHER" id="PTHR37316:SF3">
    <property type="entry name" value="TEICHOIC ACID GLYCEROL-PHOSPHATE TRANSFERASE"/>
    <property type="match status" value="1"/>
</dbReference>
<dbReference type="Gene3D" id="3.40.50.11820">
    <property type="match status" value="1"/>
</dbReference>
<dbReference type="Proteomes" id="UP000196877">
    <property type="component" value="Chromosome"/>
</dbReference>
<keyword evidence="8" id="KW-1185">Reference proteome</keyword>
<comment type="similarity">
    <text evidence="2">Belongs to the CDP-glycerol glycerophosphotransferase family.</text>
</comment>
<dbReference type="SUPFAM" id="SSF53756">
    <property type="entry name" value="UDP-Glycosyltransferase/glycogen phosphorylase"/>
    <property type="match status" value="1"/>
</dbReference>
<evidence type="ECO:0000313" key="7">
    <source>
        <dbReference type="EMBL" id="ASB87144.1"/>
    </source>
</evidence>
<organism evidence="7 8">
    <name type="scientific">Bacillus sonorensis</name>
    <dbReference type="NCBI Taxonomy" id="119858"/>
    <lineage>
        <taxon>Bacteria</taxon>
        <taxon>Bacillati</taxon>
        <taxon>Bacillota</taxon>
        <taxon>Bacilli</taxon>
        <taxon>Bacillales</taxon>
        <taxon>Bacillaceae</taxon>
        <taxon>Bacillus</taxon>
    </lineage>
</organism>
<dbReference type="InterPro" id="IPR043149">
    <property type="entry name" value="TagF_N"/>
</dbReference>
<dbReference type="InterPro" id="IPR043148">
    <property type="entry name" value="TagF_C"/>
</dbReference>
<dbReference type="EC" id="2.7.8.12" evidence="7"/>
<dbReference type="EMBL" id="CP021920">
    <property type="protein sequence ID" value="ASB87144.1"/>
    <property type="molecule type" value="Genomic_DNA"/>
</dbReference>
<keyword evidence="5" id="KW-0777">Teichoic acid biosynthesis</keyword>
<dbReference type="RefSeq" id="WP_006639289.1">
    <property type="nucleotide sequence ID" value="NZ_BORD01000001.1"/>
</dbReference>
<evidence type="ECO:0000256" key="2">
    <source>
        <dbReference type="ARBA" id="ARBA00010488"/>
    </source>
</evidence>
<evidence type="ECO:0000256" key="4">
    <source>
        <dbReference type="ARBA" id="ARBA00022679"/>
    </source>
</evidence>
<dbReference type="Pfam" id="PF04464">
    <property type="entry name" value="Glyphos_transf"/>
    <property type="match status" value="1"/>
</dbReference>
<comment type="subcellular location">
    <subcellularLocation>
        <location evidence="1">Cell membrane</location>
        <topology evidence="1">Peripheral membrane protein</topology>
    </subcellularLocation>
</comment>
<evidence type="ECO:0000313" key="8">
    <source>
        <dbReference type="Proteomes" id="UP000196877"/>
    </source>
</evidence>
<evidence type="ECO:0000256" key="1">
    <source>
        <dbReference type="ARBA" id="ARBA00004202"/>
    </source>
</evidence>